<organism evidence="2 3">
    <name type="scientific">Haloferula rosea</name>
    <dbReference type="NCBI Taxonomy" id="490093"/>
    <lineage>
        <taxon>Bacteria</taxon>
        <taxon>Pseudomonadati</taxon>
        <taxon>Verrucomicrobiota</taxon>
        <taxon>Verrucomicrobiia</taxon>
        <taxon>Verrucomicrobiales</taxon>
        <taxon>Verrucomicrobiaceae</taxon>
        <taxon>Haloferula</taxon>
    </lineage>
</organism>
<keyword evidence="3" id="KW-1185">Reference proteome</keyword>
<feature type="coiled-coil region" evidence="1">
    <location>
        <begin position="188"/>
        <end position="215"/>
    </location>
</feature>
<name>A0A934RDK6_9BACT</name>
<evidence type="ECO:0000313" key="2">
    <source>
        <dbReference type="EMBL" id="MBK1828788.1"/>
    </source>
</evidence>
<proteinExistence type="predicted"/>
<dbReference type="Proteomes" id="UP000658278">
    <property type="component" value="Unassembled WGS sequence"/>
</dbReference>
<keyword evidence="1" id="KW-0175">Coiled coil</keyword>
<evidence type="ECO:0008006" key="4">
    <source>
        <dbReference type="Google" id="ProtNLM"/>
    </source>
</evidence>
<dbReference type="AlphaFoldDB" id="A0A934RDK6"/>
<gene>
    <name evidence="2" type="ORF">JIN81_17265</name>
</gene>
<evidence type="ECO:0000256" key="1">
    <source>
        <dbReference type="SAM" id="Coils"/>
    </source>
</evidence>
<dbReference type="RefSeq" id="WP_200282902.1">
    <property type="nucleotide sequence ID" value="NZ_JAENII010000017.1"/>
</dbReference>
<protein>
    <recommendedName>
        <fullName evidence="4">HNH endonuclease</fullName>
    </recommendedName>
</protein>
<reference evidence="2" key="1">
    <citation type="submission" date="2021-01" db="EMBL/GenBank/DDBJ databases">
        <title>Modified the classification status of verrucomicrobia.</title>
        <authorList>
            <person name="Feng X."/>
        </authorList>
    </citation>
    <scope>NUCLEOTIDE SEQUENCE</scope>
    <source>
        <strain evidence="2">KCTC 22201</strain>
    </source>
</reference>
<dbReference type="EMBL" id="JAENII010000017">
    <property type="protein sequence ID" value="MBK1828788.1"/>
    <property type="molecule type" value="Genomic_DNA"/>
</dbReference>
<sequence length="1263" mass="141742">MKDGDDSGPVPERVKFQVFVNGLGICAAPLCNERSVHQRTKLAECAHIYPRKVGSHPREDYITSLAFRKTEANLLYLCEKHHKIIDNIDNAKDYPVAVLQRWKSDHEEWAESVKKDSPYLTKEVRETLENIGRSVAVDSSKKRKVLIQLLNTCRELVNRNRKSDAQVLLAQVANFSHESEDPFLLYQVDCLNARLVALDQDIEEAKRQFLELVRENPSWPEAMVEYIGICRDAPASGDEAERVESSLRGLAPDNLHLRILDWDESSTKQPLKDLEQLSNQSRVDIRLYELALAKRVIYADSIGEHSLRDRILEEWATEIGTSPRPLVFGMVFRSVDLIRSQPIEISDLEEGLLKIESNKRLLENRDPISPKDTFLQGVYRLKPVVLLAQMTGDFSEVDQSRGDLFSVLEDLYFGKFIYANLQEILGSFRLSMTEMNLIFEKIDSSKVSPPKSVVEHLFVQCVTCDKLKDANQRLLERHGDHNLIELNNSIQAQDGGAILACLRKKEDHEFALMLGYRLLEKCPGLVIALFDGLKINEPVLSEFRFLKILSLERLDRRSECIEELEAFKLKGISMLALRELFEIAFRFEQWDTFVRFANQFVKKTSSSEKDAVLHARLAFALWKLEDDSRSIDHALIALENPSLLSESNFELLLKILVQSLQLVGQPDRACEEFARHADKKISFPLGLVGAEAYLRSNFEGKSSLALRQLFSALEQVDHFEDSVFLSLYLLTVELTNAGCIDLAPYEVVRDSSFVRIQGLSTWFLLGSGGSSFGATRLLPGGENYEAIVNRGLGEEIEWPPDRYSDGESRRKVTHILSPEAFICFRAQEALQSAASTGEHAVWAVKMTEEDGSLTLDNLQKFSENKLRGSNEFFEGYVANSLPFYFLCKMEGGLVQALGKIGSEGRGFIFCNDGSQVTIDEHTKLAKEALSGARFYIDALSALMLIEAGLLGKVISSCSGLCITASVVRVIRRIAESLEVTYAGVGRGAFVGNRFQFSERKSESENEFRTRLLDGASRLEGVASLKLSRGISGSSEDQNWTAILPGYIMDPLRFGLDEKVSVLTDDARLFPALRAVGEKSLPQSFSSVGLIRSMVDLGILQKLDFYKYLGQLSCYRYHLLPVTVDDMIDAVLPETDGGVVSVLPENLEYFNLPLTLSEDYGISADSVMGILGRFLARIVLDDSISIDGADRIFAVAIVRGLSNRNRVVVARGAYSVCRHIVDGNVIAPNSTDEKLRVLRLQLRKFSEAFDPLIQSVPGTLRVLR</sequence>
<accession>A0A934RDK6</accession>
<evidence type="ECO:0000313" key="3">
    <source>
        <dbReference type="Proteomes" id="UP000658278"/>
    </source>
</evidence>
<comment type="caution">
    <text evidence="2">The sequence shown here is derived from an EMBL/GenBank/DDBJ whole genome shotgun (WGS) entry which is preliminary data.</text>
</comment>